<dbReference type="Gramene" id="OE9A036047T1">
    <property type="protein sequence ID" value="OE9A036047C1"/>
    <property type="gene ID" value="OE9A036047"/>
</dbReference>
<feature type="transmembrane region" description="Helical" evidence="4">
    <location>
        <begin position="369"/>
        <end position="396"/>
    </location>
</feature>
<keyword evidence="4" id="KW-0472">Membrane</keyword>
<dbReference type="AlphaFoldDB" id="A0A8S0TQ60"/>
<evidence type="ECO:0000256" key="4">
    <source>
        <dbReference type="SAM" id="Phobius"/>
    </source>
</evidence>
<evidence type="ECO:0000313" key="7">
    <source>
        <dbReference type="Proteomes" id="UP000594638"/>
    </source>
</evidence>
<keyword evidence="4" id="KW-1133">Transmembrane helix</keyword>
<feature type="region of interest" description="Disordered" evidence="3">
    <location>
        <begin position="101"/>
        <end position="140"/>
    </location>
</feature>
<gene>
    <name evidence="6" type="ORF">OLEA9_A036047</name>
</gene>
<evidence type="ECO:0000259" key="5">
    <source>
        <dbReference type="PROSITE" id="PS50071"/>
    </source>
</evidence>
<feature type="region of interest" description="Disordered" evidence="3">
    <location>
        <begin position="285"/>
        <end position="316"/>
    </location>
</feature>
<dbReference type="EMBL" id="CACTIH010007254">
    <property type="protein sequence ID" value="CAA3005993.1"/>
    <property type="molecule type" value="Genomic_DNA"/>
</dbReference>
<dbReference type="Gene3D" id="1.10.10.60">
    <property type="entry name" value="Homeodomain-like"/>
    <property type="match status" value="1"/>
</dbReference>
<reference evidence="6 7" key="1">
    <citation type="submission" date="2019-12" db="EMBL/GenBank/DDBJ databases">
        <authorList>
            <person name="Alioto T."/>
            <person name="Alioto T."/>
            <person name="Gomez Garrido J."/>
        </authorList>
    </citation>
    <scope>NUCLEOTIDE SEQUENCE [LARGE SCALE GENOMIC DNA]</scope>
</reference>
<dbReference type="PANTHER" id="PTHR33827">
    <property type="entry name" value="PROTEIN SAWADEE HOMEODOMAIN HOMOLOG 2"/>
    <property type="match status" value="1"/>
</dbReference>
<dbReference type="Proteomes" id="UP000594638">
    <property type="component" value="Unassembled WGS sequence"/>
</dbReference>
<evidence type="ECO:0000256" key="2">
    <source>
        <dbReference type="PROSITE-ProRule" id="PRU00108"/>
    </source>
</evidence>
<keyword evidence="2" id="KW-0539">Nucleus</keyword>
<proteinExistence type="predicted"/>
<keyword evidence="7" id="KW-1185">Reference proteome</keyword>
<comment type="subcellular location">
    <subcellularLocation>
        <location evidence="1 2">Nucleus</location>
    </subcellularLocation>
</comment>
<dbReference type="SUPFAM" id="SSF46689">
    <property type="entry name" value="Homeodomain-like"/>
    <property type="match status" value="1"/>
</dbReference>
<feature type="compositionally biased region" description="Low complexity" evidence="3">
    <location>
        <begin position="101"/>
        <end position="113"/>
    </location>
</feature>
<dbReference type="SMART" id="SM00389">
    <property type="entry name" value="HOX"/>
    <property type="match status" value="1"/>
</dbReference>
<dbReference type="InterPro" id="IPR001356">
    <property type="entry name" value="HD"/>
</dbReference>
<keyword evidence="2 6" id="KW-0238">DNA-binding</keyword>
<dbReference type="Pfam" id="PF16719">
    <property type="entry name" value="SAWADEE"/>
    <property type="match status" value="1"/>
</dbReference>
<dbReference type="Gene3D" id="2.40.50.40">
    <property type="match status" value="1"/>
</dbReference>
<evidence type="ECO:0000313" key="6">
    <source>
        <dbReference type="EMBL" id="CAA3005993.1"/>
    </source>
</evidence>
<evidence type="ECO:0000256" key="3">
    <source>
        <dbReference type="SAM" id="MobiDB-lite"/>
    </source>
</evidence>
<dbReference type="InterPro" id="IPR032001">
    <property type="entry name" value="SAWADEE_dom"/>
</dbReference>
<dbReference type="InterPro" id="IPR039276">
    <property type="entry name" value="SHH1/2"/>
</dbReference>
<dbReference type="GO" id="GO:0003677">
    <property type="term" value="F:DNA binding"/>
    <property type="evidence" value="ECO:0007669"/>
    <property type="project" value="UniProtKB-UniRule"/>
</dbReference>
<dbReference type="InterPro" id="IPR009057">
    <property type="entry name" value="Homeodomain-like_sf"/>
</dbReference>
<keyword evidence="4" id="KW-0812">Transmembrane</keyword>
<organism evidence="6 7">
    <name type="scientific">Olea europaea subsp. europaea</name>
    <dbReference type="NCBI Taxonomy" id="158383"/>
    <lineage>
        <taxon>Eukaryota</taxon>
        <taxon>Viridiplantae</taxon>
        <taxon>Streptophyta</taxon>
        <taxon>Embryophyta</taxon>
        <taxon>Tracheophyta</taxon>
        <taxon>Spermatophyta</taxon>
        <taxon>Magnoliopsida</taxon>
        <taxon>eudicotyledons</taxon>
        <taxon>Gunneridae</taxon>
        <taxon>Pentapetalae</taxon>
        <taxon>asterids</taxon>
        <taxon>lamiids</taxon>
        <taxon>Lamiales</taxon>
        <taxon>Oleaceae</taxon>
        <taxon>Oleeae</taxon>
        <taxon>Olea</taxon>
    </lineage>
</organism>
<dbReference type="CDD" id="cd00086">
    <property type="entry name" value="homeodomain"/>
    <property type="match status" value="1"/>
</dbReference>
<name>A0A8S0TQ60_OLEEU</name>
<accession>A0A8S0TQ60</accession>
<dbReference type="GO" id="GO:0003682">
    <property type="term" value="F:chromatin binding"/>
    <property type="evidence" value="ECO:0007669"/>
    <property type="project" value="InterPro"/>
</dbReference>
<dbReference type="OrthoDB" id="2018059at2759"/>
<comment type="caution">
    <text evidence="6">The sequence shown here is derived from an EMBL/GenBank/DDBJ whole genome shotgun (WGS) entry which is preliminary data.</text>
</comment>
<feature type="compositionally biased region" description="Polar residues" evidence="3">
    <location>
        <begin position="127"/>
        <end position="140"/>
    </location>
</feature>
<keyword evidence="2 6" id="KW-0371">Homeobox</keyword>
<feature type="compositionally biased region" description="Polar residues" evidence="3">
    <location>
        <begin position="285"/>
        <end position="314"/>
    </location>
</feature>
<evidence type="ECO:0000256" key="1">
    <source>
        <dbReference type="ARBA" id="ARBA00004123"/>
    </source>
</evidence>
<dbReference type="Gene3D" id="2.30.30.140">
    <property type="match status" value="1"/>
</dbReference>
<dbReference type="PROSITE" id="PS50071">
    <property type="entry name" value="HOMEOBOX_2"/>
    <property type="match status" value="1"/>
</dbReference>
<protein>
    <submittedName>
        <fullName evidence="6">SAWADEE HOMEODOMAIN HOMOLOG 2 isoform X3</fullName>
    </submittedName>
</protein>
<dbReference type="GO" id="GO:0005634">
    <property type="term" value="C:nucleus"/>
    <property type="evidence" value="ECO:0007669"/>
    <property type="project" value="UniProtKB-SubCell"/>
</dbReference>
<feature type="DNA-binding region" description="Homeobox" evidence="2">
    <location>
        <begin position="7"/>
        <end position="78"/>
    </location>
</feature>
<feature type="domain" description="Homeobox" evidence="5">
    <location>
        <begin position="5"/>
        <end position="77"/>
    </location>
</feature>
<dbReference type="PANTHER" id="PTHR33827:SF7">
    <property type="entry name" value="PROTEIN SAWADEE HOMEODOMAIN HOMOLOG 2"/>
    <property type="match status" value="1"/>
</dbReference>
<sequence length="502" mass="55986">MGRPASNGAPSFRFNHAEVSEMEAILQAHNCAVPAREILEALAQKFSASAERSGVVEVTVKQVWNWFQNRRYAVRAKASKTTVPAQMNMPQEDHTAARIAPQTPQTQPAPSAPVKSMPQVPHPITAPSGQSAGKTASDNSQLEFEAKSARDGAWYDVATFLSHRSLETGDPEVLVRFSGFGPEEDEWVNVLKNVRQRSLPCESSECAAVLQGDLILCFQEGKEQALYFDARVLDAQRRRHDVRGCRCRFLVRYEHDQSEEIVPLRKICRRPETDYRLQQLHSGSATVNAQKTGSDPRPGNSSVVNASSATTQKLPTPVPTGESEIFYFKLSIKIEQINVEPNALYCKHLNSRGFQAQAKERQILASGSIYIINFTAITAILAKSPLIIIIQFYIIFDSKNSRSSYMSSLKLEQARDERPQVVMAKKPALTKNGATKTLPDALAALPRLGVQGRNFPLRPSENARKIHHTHMKIRNDEEFEENSEERKKLGAACTYFPNTGWN</sequence>